<gene>
    <name evidence="3" type="ORF">GSTUM_00011025001</name>
</gene>
<feature type="region of interest" description="Disordered" evidence="2">
    <location>
        <begin position="447"/>
        <end position="482"/>
    </location>
</feature>
<feature type="compositionally biased region" description="Basic and acidic residues" evidence="2">
    <location>
        <begin position="645"/>
        <end position="656"/>
    </location>
</feature>
<organism evidence="3 4">
    <name type="scientific">Tuber melanosporum (strain Mel28)</name>
    <name type="common">Perigord black truffle</name>
    <dbReference type="NCBI Taxonomy" id="656061"/>
    <lineage>
        <taxon>Eukaryota</taxon>
        <taxon>Fungi</taxon>
        <taxon>Dikarya</taxon>
        <taxon>Ascomycota</taxon>
        <taxon>Pezizomycotina</taxon>
        <taxon>Pezizomycetes</taxon>
        <taxon>Pezizales</taxon>
        <taxon>Tuberaceae</taxon>
        <taxon>Tuber</taxon>
    </lineage>
</organism>
<feature type="coiled-coil region" evidence="1">
    <location>
        <begin position="1082"/>
        <end position="1109"/>
    </location>
</feature>
<sequence length="1148" mass="125772">MEPTLPARATRPVSRGAKNEGVTRDVKPVVQRKKPEPLPISDDIWELPLSSPVSQEPKVGGRVQEHSAVKGRLMEKGKVVPGNRGRGKGRSYKSEARVVDSSGEEITPHSGSGPVGPVAPRALGGTEIRKSAPTPQPKALTKTVHPTQTSEAQPNLRRSLREKKPPKVVLIPSSGGESEGEELVQYTPRKATTRLLSPGKKQKPATANKRALPETYRTNPPIKKRKDAPIPESIDARRGARVVQVGKKQEDAREPRVVGEKQSAVAQENALGHKTTAMSSKRKAHKPTITPKELSEGSHKRQRTSSPKTVGYGKKGGALAPTLNANDNSGAITSFPQMDVSPEVRDSGRGGPDLDEWAVYNGDTLPPLNKKEYINHKGNREERTSNISGPATPPEPNAHCPQTAQKIFGGLDDASKGAFTLGRESQKCRLSSLEKFPKELPPQEAINLAKGLSRADTHGTYGPSGSSTAPHDPQESLRGNAPAALANISKILTPHPTSYLVDASTSTADLNEDRAMGTSHPWTSSPPPRIYGENVSTIPKQMPGVTSLMAQLKDKVTCDRAVSASAVSETATNGLYLLSPIEFSKENSPTGPKVHNATHDEELSIPDGLSKLPTTQKLQSLVILPEEDEDVVVWDAKEKRGGFTALKRTETRHTEVDENGSPSRQRVPKPPAGPKRVSCEILDEPKDPAPEAPQEPETEENVFVKSTTSILRERTSLGGQLFVEKTPHLVRTRAKGGKHRNPGISTSYEGGRGYFKQKDSATRHIDGPKNKSTELPKPFEKFHEKERDVISISSTSPAPALPIALPPKKSHRVCQEPELREDSDDAESIEPAVARVLKILAETSTSIPKSSPPVLHHSKPKVQLIRNGKRKLGDNNNLVQGARVETISTGDRPFEDTVLARKGHPETHFSKMLRKQRFVRIQNPPYRGNPPNRRLAEEQFRRASRVVPINGEHVRRQERIEDSVQGGLDGDTEVEDSMNAYTDDNGSDINTDTCSDSECSGSGDSDDEDENGEEGEEDAHIIWRKSLPGHLKETLSALEQITRGLVKYLVCSEELAIEMIENFEAQGTRLIKALDNSHTQEYNEFLENLEEAKKAVAAKAEELDQLITNGLDIVERKEEDWKNNQMAKKKQHQELDNAIEEMLMDTDN</sequence>
<feature type="compositionally biased region" description="Basic residues" evidence="2">
    <location>
        <begin position="728"/>
        <end position="741"/>
    </location>
</feature>
<feature type="region of interest" description="Disordered" evidence="2">
    <location>
        <begin position="510"/>
        <end position="531"/>
    </location>
</feature>
<dbReference type="Proteomes" id="UP000006911">
    <property type="component" value="Unassembled WGS sequence"/>
</dbReference>
<feature type="region of interest" description="Disordered" evidence="2">
    <location>
        <begin position="1"/>
        <end position="409"/>
    </location>
</feature>
<feature type="compositionally biased region" description="Basic and acidic residues" evidence="2">
    <location>
        <begin position="17"/>
        <end position="27"/>
    </location>
</feature>
<protein>
    <submittedName>
        <fullName evidence="3">(Perigord truffle) hypothetical protein</fullName>
    </submittedName>
</protein>
<feature type="compositionally biased region" description="Basic and acidic residues" evidence="2">
    <location>
        <begin position="247"/>
        <end position="259"/>
    </location>
</feature>
<keyword evidence="1" id="KW-0175">Coiled coil</keyword>
<feature type="compositionally biased region" description="Polar residues" evidence="2">
    <location>
        <begin position="323"/>
        <end position="336"/>
    </location>
</feature>
<name>D5GMY6_TUBMM</name>
<feature type="compositionally biased region" description="Low complexity" evidence="2">
    <location>
        <begin position="790"/>
        <end position="807"/>
    </location>
</feature>
<dbReference type="RefSeq" id="XP_002841708.1">
    <property type="nucleotide sequence ID" value="XM_002841662.1"/>
</dbReference>
<dbReference type="EMBL" id="FN430361">
    <property type="protein sequence ID" value="CAZ85899.1"/>
    <property type="molecule type" value="Genomic_DNA"/>
</dbReference>
<feature type="compositionally biased region" description="Low complexity" evidence="2">
    <location>
        <begin position="991"/>
        <end position="1003"/>
    </location>
</feature>
<dbReference type="HOGENOM" id="CLU_276837_0_0_1"/>
<feature type="compositionally biased region" description="Basic and acidic residues" evidence="2">
    <location>
        <begin position="369"/>
        <end position="384"/>
    </location>
</feature>
<feature type="compositionally biased region" description="Polar residues" evidence="2">
    <location>
        <begin position="979"/>
        <end position="990"/>
    </location>
</feature>
<dbReference type="GeneID" id="9183467"/>
<evidence type="ECO:0000313" key="4">
    <source>
        <dbReference type="Proteomes" id="UP000006911"/>
    </source>
</evidence>
<feature type="compositionally biased region" description="Basic and acidic residues" evidence="2">
    <location>
        <begin position="756"/>
        <end position="789"/>
    </location>
</feature>
<feature type="compositionally biased region" description="Polar residues" evidence="2">
    <location>
        <begin position="144"/>
        <end position="153"/>
    </location>
</feature>
<feature type="region of interest" description="Disordered" evidence="2">
    <location>
        <begin position="645"/>
        <end position="703"/>
    </location>
</feature>
<dbReference type="KEGG" id="tml:GSTUM_00011025001"/>
<feature type="compositionally biased region" description="Basic and acidic residues" evidence="2">
    <location>
        <begin position="63"/>
        <end position="78"/>
    </location>
</feature>
<accession>D5GMY6</accession>
<dbReference type="AlphaFoldDB" id="D5GMY6"/>
<reference evidence="3 4" key="1">
    <citation type="journal article" date="2010" name="Nature">
        <title>Perigord black truffle genome uncovers evolutionary origins and mechanisms of symbiosis.</title>
        <authorList>
            <person name="Martin F."/>
            <person name="Kohler A."/>
            <person name="Murat C."/>
            <person name="Balestrini R."/>
            <person name="Coutinho P.M."/>
            <person name="Jaillon O."/>
            <person name="Montanini B."/>
            <person name="Morin E."/>
            <person name="Noel B."/>
            <person name="Percudani R."/>
            <person name="Porcel B."/>
            <person name="Rubini A."/>
            <person name="Amicucci A."/>
            <person name="Amselem J."/>
            <person name="Anthouard V."/>
            <person name="Arcioni S."/>
            <person name="Artiguenave F."/>
            <person name="Aury J.M."/>
            <person name="Ballario P."/>
            <person name="Bolchi A."/>
            <person name="Brenna A."/>
            <person name="Brun A."/>
            <person name="Buee M."/>
            <person name="Cantarel B."/>
            <person name="Chevalier G."/>
            <person name="Couloux A."/>
            <person name="Da Silva C."/>
            <person name="Denoeud F."/>
            <person name="Duplessis S."/>
            <person name="Ghignone S."/>
            <person name="Hilselberger B."/>
            <person name="Iotti M."/>
            <person name="Marcais B."/>
            <person name="Mello A."/>
            <person name="Miranda M."/>
            <person name="Pacioni G."/>
            <person name="Quesneville H."/>
            <person name="Riccioni C."/>
            <person name="Ruotolo R."/>
            <person name="Splivallo R."/>
            <person name="Stocchi V."/>
            <person name="Tisserant E."/>
            <person name="Viscomi A.R."/>
            <person name="Zambonelli A."/>
            <person name="Zampieri E."/>
            <person name="Henrissat B."/>
            <person name="Lebrun M.H."/>
            <person name="Paolocci F."/>
            <person name="Bonfante P."/>
            <person name="Ottonello S."/>
            <person name="Wincker P."/>
        </authorList>
    </citation>
    <scope>NUCLEOTIDE SEQUENCE [LARGE SCALE GENOMIC DNA]</scope>
    <source>
        <strain evidence="3 4">Mel28</strain>
    </source>
</reference>
<feature type="region of interest" description="Disordered" evidence="2">
    <location>
        <begin position="952"/>
        <end position="1017"/>
    </location>
</feature>
<evidence type="ECO:0000256" key="1">
    <source>
        <dbReference type="SAM" id="Coils"/>
    </source>
</evidence>
<dbReference type="InParanoid" id="D5GMY6"/>
<keyword evidence="4" id="KW-1185">Reference proteome</keyword>
<dbReference type="eggNOG" id="ENOG502SGJS">
    <property type="taxonomic scope" value="Eukaryota"/>
</dbReference>
<feature type="compositionally biased region" description="Acidic residues" evidence="2">
    <location>
        <begin position="1004"/>
        <end position="1017"/>
    </location>
</feature>
<feature type="region of interest" description="Disordered" evidence="2">
    <location>
        <begin position="728"/>
        <end position="828"/>
    </location>
</feature>
<dbReference type="STRING" id="656061.D5GMY6"/>
<evidence type="ECO:0000313" key="3">
    <source>
        <dbReference type="EMBL" id="CAZ85899.1"/>
    </source>
</evidence>
<evidence type="ECO:0000256" key="2">
    <source>
        <dbReference type="SAM" id="MobiDB-lite"/>
    </source>
</evidence>
<proteinExistence type="predicted"/>
<feature type="compositionally biased region" description="Basic and acidic residues" evidence="2">
    <location>
        <begin position="952"/>
        <end position="962"/>
    </location>
</feature>